<sequence length="394" mass="41650">MTKPFDLVVHGATGFTGRLVVEYLLRRYPAGSGLRWAMGGRNAAKLAAVRDELGAPADTPLVVTDTGNPASLQALMEQARLVLTTVGPYQLYGNELVAACARAGVDYVDLCGEPAWMRQMIDAHEAAARASGARIVFSCGFDSIPFDLGVFMLQREMQARFGQPAQRVRGRVRKMKGTFSGGTAASLKATMAAAAAQPGVLELLRNPFSLTPGFEGPRQPSGSKPMVDEVLGLWVAPFVMAAINTRNVHRSNFLLGHAYGADFVYDEMMVTGAGEKGEALANAVAADKSLGADDGPKPGEGPSREERESGFYDVLFIGTDTAGHSLRVGVKGDRDPGYGSTSKMITEAAVCLLQDAPDTPGGIWTTAPAMGDALIARLKANAGLSFTVEEQHPS</sequence>
<reference evidence="4 5" key="1">
    <citation type="submission" date="2016-10" db="EMBL/GenBank/DDBJ databases">
        <authorList>
            <person name="de Groot N.N."/>
        </authorList>
    </citation>
    <scope>NUCLEOTIDE SEQUENCE [LARGE SCALE GENOMIC DNA]</scope>
    <source>
        <strain evidence="4 5">LMG 24775</strain>
    </source>
</reference>
<gene>
    <name evidence="4" type="ORF">SAMN05421547_111195</name>
</gene>
<feature type="region of interest" description="Disordered" evidence="2">
    <location>
        <begin position="287"/>
        <end position="308"/>
    </location>
</feature>
<dbReference type="PANTHER" id="PTHR12286">
    <property type="entry name" value="SACCHAROPINE DEHYDROGENASE-LIKE OXIDOREDUCTASE"/>
    <property type="match status" value="1"/>
</dbReference>
<dbReference type="InterPro" id="IPR036291">
    <property type="entry name" value="NAD(P)-bd_dom_sf"/>
</dbReference>
<comment type="similarity">
    <text evidence="1">Belongs to the saccharopine dehydrogenase family. Enoyl reductase subfamily.</text>
</comment>
<dbReference type="AlphaFoldDB" id="A0A1H3Q181"/>
<dbReference type="Gene3D" id="3.40.50.720">
    <property type="entry name" value="NAD(P)-binding Rossmann-like Domain"/>
    <property type="match status" value="1"/>
</dbReference>
<dbReference type="GeneID" id="94689819"/>
<feature type="domain" description="Saccharopine dehydrogenase NADP binding" evidence="3">
    <location>
        <begin position="8"/>
        <end position="135"/>
    </location>
</feature>
<dbReference type="Pfam" id="PF03435">
    <property type="entry name" value="Sacchrp_dh_NADP"/>
    <property type="match status" value="1"/>
</dbReference>
<evidence type="ECO:0000259" key="3">
    <source>
        <dbReference type="Pfam" id="PF03435"/>
    </source>
</evidence>
<dbReference type="PANTHER" id="PTHR12286:SF5">
    <property type="entry name" value="SACCHAROPINE DEHYDROGENASE-LIKE OXIDOREDUCTASE"/>
    <property type="match status" value="1"/>
</dbReference>
<evidence type="ECO:0000313" key="5">
    <source>
        <dbReference type="Proteomes" id="UP000183417"/>
    </source>
</evidence>
<dbReference type="GO" id="GO:0009247">
    <property type="term" value="P:glycolipid biosynthetic process"/>
    <property type="evidence" value="ECO:0007669"/>
    <property type="project" value="TreeGrafter"/>
</dbReference>
<dbReference type="EMBL" id="FNPE01000011">
    <property type="protein sequence ID" value="SDZ07096.1"/>
    <property type="molecule type" value="Genomic_DNA"/>
</dbReference>
<dbReference type="GO" id="GO:0005886">
    <property type="term" value="C:plasma membrane"/>
    <property type="evidence" value="ECO:0007669"/>
    <property type="project" value="TreeGrafter"/>
</dbReference>
<dbReference type="InterPro" id="IPR051276">
    <property type="entry name" value="Saccharopine_DH-like_oxidrdct"/>
</dbReference>
<dbReference type="FunFam" id="3.40.50.720:FF:000413">
    <property type="entry name" value="Trans-acting enoyl reductase"/>
    <property type="match status" value="1"/>
</dbReference>
<dbReference type="RefSeq" id="WP_074922663.1">
    <property type="nucleotide sequence ID" value="NZ_CP141274.1"/>
</dbReference>
<dbReference type="InterPro" id="IPR005097">
    <property type="entry name" value="Sacchrp_dh_NADP-bd"/>
</dbReference>
<proteinExistence type="inferred from homology"/>
<dbReference type="Proteomes" id="UP000183417">
    <property type="component" value="Unassembled WGS sequence"/>
</dbReference>
<accession>A0A1H3Q181</accession>
<protein>
    <submittedName>
        <fullName evidence="4">Uncharacterized conserved protein</fullName>
    </submittedName>
</protein>
<organism evidence="4 5">
    <name type="scientific">Delftia lacustris</name>
    <dbReference type="NCBI Taxonomy" id="558537"/>
    <lineage>
        <taxon>Bacteria</taxon>
        <taxon>Pseudomonadati</taxon>
        <taxon>Pseudomonadota</taxon>
        <taxon>Betaproteobacteria</taxon>
        <taxon>Burkholderiales</taxon>
        <taxon>Comamonadaceae</taxon>
        <taxon>Delftia</taxon>
    </lineage>
</organism>
<dbReference type="SUPFAM" id="SSF51735">
    <property type="entry name" value="NAD(P)-binding Rossmann-fold domains"/>
    <property type="match status" value="1"/>
</dbReference>
<evidence type="ECO:0000313" key="4">
    <source>
        <dbReference type="EMBL" id="SDZ07096.1"/>
    </source>
</evidence>
<feature type="compositionally biased region" description="Basic and acidic residues" evidence="2">
    <location>
        <begin position="290"/>
        <end position="308"/>
    </location>
</feature>
<evidence type="ECO:0000256" key="1">
    <source>
        <dbReference type="ARBA" id="ARBA00010591"/>
    </source>
</evidence>
<evidence type="ECO:0000256" key="2">
    <source>
        <dbReference type="SAM" id="MobiDB-lite"/>
    </source>
</evidence>
<name>A0A1H3Q181_9BURK</name>